<evidence type="ECO:0000256" key="1">
    <source>
        <dbReference type="SAM" id="MobiDB-lite"/>
    </source>
</evidence>
<evidence type="ECO:0000313" key="3">
    <source>
        <dbReference type="Proteomes" id="UP000246464"/>
    </source>
</evidence>
<name>A0A2U9CW96_SCOMX</name>
<feature type="region of interest" description="Disordered" evidence="1">
    <location>
        <begin position="1"/>
        <end position="31"/>
    </location>
</feature>
<dbReference type="AlphaFoldDB" id="A0A2U9CW96"/>
<evidence type="ECO:0000313" key="2">
    <source>
        <dbReference type="EMBL" id="AWP20975.1"/>
    </source>
</evidence>
<keyword evidence="3" id="KW-1185">Reference proteome</keyword>
<dbReference type="Proteomes" id="UP000246464">
    <property type="component" value="Chromosome 21"/>
</dbReference>
<proteinExistence type="predicted"/>
<dbReference type="EMBL" id="CP026263">
    <property type="protein sequence ID" value="AWP20975.1"/>
    <property type="molecule type" value="Genomic_DNA"/>
</dbReference>
<gene>
    <name evidence="2" type="ORF">SMAX5B_002000</name>
</gene>
<reference evidence="2 3" key="1">
    <citation type="submission" date="2017-12" db="EMBL/GenBank/DDBJ databases">
        <title>Integrating genomic resources of turbot (Scophthalmus maximus) in depth evaluation of genetic and physical mapping variation across individuals.</title>
        <authorList>
            <person name="Martinez P."/>
        </authorList>
    </citation>
    <scope>NUCLEOTIDE SEQUENCE [LARGE SCALE GENOMIC DNA]</scope>
</reference>
<organism evidence="2 3">
    <name type="scientific">Scophthalmus maximus</name>
    <name type="common">Turbot</name>
    <name type="synonym">Psetta maxima</name>
    <dbReference type="NCBI Taxonomy" id="52904"/>
    <lineage>
        <taxon>Eukaryota</taxon>
        <taxon>Metazoa</taxon>
        <taxon>Chordata</taxon>
        <taxon>Craniata</taxon>
        <taxon>Vertebrata</taxon>
        <taxon>Euteleostomi</taxon>
        <taxon>Actinopterygii</taxon>
        <taxon>Neopterygii</taxon>
        <taxon>Teleostei</taxon>
        <taxon>Neoteleostei</taxon>
        <taxon>Acanthomorphata</taxon>
        <taxon>Carangaria</taxon>
        <taxon>Pleuronectiformes</taxon>
        <taxon>Pleuronectoidei</taxon>
        <taxon>Scophthalmidae</taxon>
        <taxon>Scophthalmus</taxon>
    </lineage>
</organism>
<accession>A0A2U9CW96</accession>
<sequence>MESTTFLRYDSASDLCPPGRPTGNGSPILATDKTREAGPLCESRKKGAGGSSCIIGPACEVVFLASGVIRGDGEDGLRPREPIYLRCRSTDGRLSAAHARAQGLPCRPCRQRGARQQSRAIFTLLAPWTRTSPGLTFELPQQRSRAVECVFRCARHTVMAGGSRGQLG</sequence>
<protein>
    <submittedName>
        <fullName evidence="2">Uncharacterized protein</fullName>
    </submittedName>
</protein>